<keyword evidence="4" id="KW-1185">Reference proteome</keyword>
<accession>W2S4R5</accession>
<dbReference type="Proteomes" id="UP000030752">
    <property type="component" value="Unassembled WGS sequence"/>
</dbReference>
<dbReference type="PANTHER" id="PTHR12242:SF1">
    <property type="entry name" value="MYND-TYPE DOMAIN-CONTAINING PROTEIN"/>
    <property type="match status" value="1"/>
</dbReference>
<dbReference type="EMBL" id="KB822718">
    <property type="protein sequence ID" value="ETN43590.1"/>
    <property type="molecule type" value="Genomic_DNA"/>
</dbReference>
<dbReference type="GeneID" id="19970088"/>
<reference evidence="3 4" key="1">
    <citation type="submission" date="2013-03" db="EMBL/GenBank/DDBJ databases">
        <title>The Genome Sequence of Phialophora europaea CBS 101466.</title>
        <authorList>
            <consortium name="The Broad Institute Genomics Platform"/>
            <person name="Cuomo C."/>
            <person name="de Hoog S."/>
            <person name="Gorbushina A."/>
            <person name="Walker B."/>
            <person name="Young S.K."/>
            <person name="Zeng Q."/>
            <person name="Gargeya S."/>
            <person name="Fitzgerald M."/>
            <person name="Haas B."/>
            <person name="Abouelleil A."/>
            <person name="Allen A.W."/>
            <person name="Alvarado L."/>
            <person name="Arachchi H.M."/>
            <person name="Berlin A.M."/>
            <person name="Chapman S.B."/>
            <person name="Gainer-Dewar J."/>
            <person name="Goldberg J."/>
            <person name="Griggs A."/>
            <person name="Gujja S."/>
            <person name="Hansen M."/>
            <person name="Howarth C."/>
            <person name="Imamovic A."/>
            <person name="Ireland A."/>
            <person name="Larimer J."/>
            <person name="McCowan C."/>
            <person name="Murphy C."/>
            <person name="Pearson M."/>
            <person name="Poon T.W."/>
            <person name="Priest M."/>
            <person name="Roberts A."/>
            <person name="Saif S."/>
            <person name="Shea T."/>
            <person name="Sisk P."/>
            <person name="Sykes S."/>
            <person name="Wortman J."/>
            <person name="Nusbaum C."/>
            <person name="Birren B."/>
        </authorList>
    </citation>
    <scope>NUCLEOTIDE SEQUENCE [LARGE SCALE GENOMIC DNA]</scope>
    <source>
        <strain evidence="3 4">CBS 101466</strain>
    </source>
</reference>
<keyword evidence="2" id="KW-0812">Transmembrane</keyword>
<organism evidence="3 4">
    <name type="scientific">Cyphellophora europaea (strain CBS 101466)</name>
    <name type="common">Phialophora europaea</name>
    <dbReference type="NCBI Taxonomy" id="1220924"/>
    <lineage>
        <taxon>Eukaryota</taxon>
        <taxon>Fungi</taxon>
        <taxon>Dikarya</taxon>
        <taxon>Ascomycota</taxon>
        <taxon>Pezizomycotina</taxon>
        <taxon>Eurotiomycetes</taxon>
        <taxon>Chaetothyriomycetidae</taxon>
        <taxon>Chaetothyriales</taxon>
        <taxon>Cyphellophoraceae</taxon>
        <taxon>Cyphellophora</taxon>
    </lineage>
</organism>
<proteinExistence type="predicted"/>
<feature type="compositionally biased region" description="Basic and acidic residues" evidence="1">
    <location>
        <begin position="242"/>
        <end position="255"/>
    </location>
</feature>
<dbReference type="GO" id="GO:0016020">
    <property type="term" value="C:membrane"/>
    <property type="evidence" value="ECO:0007669"/>
    <property type="project" value="TreeGrafter"/>
</dbReference>
<evidence type="ECO:0000313" key="4">
    <source>
        <dbReference type="Proteomes" id="UP000030752"/>
    </source>
</evidence>
<evidence type="ECO:0000256" key="2">
    <source>
        <dbReference type="SAM" id="Phobius"/>
    </source>
</evidence>
<dbReference type="HOGENOM" id="CLU_062880_0_0_1"/>
<evidence type="ECO:0008006" key="5">
    <source>
        <dbReference type="Google" id="ProtNLM"/>
    </source>
</evidence>
<evidence type="ECO:0000256" key="1">
    <source>
        <dbReference type="SAM" id="MobiDB-lite"/>
    </source>
</evidence>
<feature type="transmembrane region" description="Helical" evidence="2">
    <location>
        <begin position="166"/>
        <end position="187"/>
    </location>
</feature>
<feature type="transmembrane region" description="Helical" evidence="2">
    <location>
        <begin position="23"/>
        <end position="47"/>
    </location>
</feature>
<dbReference type="STRING" id="1220924.W2S4R5"/>
<sequence length="263" mass="29721">MRSFYSLIGVAGDSFSLPFTTSWAFGPLVLAVVRIVFSLYAFIAIFVTYGTQPWGIGRSFSFFTELTYWGLAFYTLVAGAHTLVYALRGRCWLDSWPRPLQALHTLFYTTIITFPFLVTIVYWAILYNGSWFPESLDQWRDVSKHGLNSLIALVELVFPDTPRPPVLHLAFIILLLALYLALAYVTHETQGYYPYAFLDPADGGGRLAGYILGILAAACVIFFIVWAIVWLRSKYTPAGKRSKYDVPRPTGRDIEMSYGSSRK</sequence>
<name>W2S4R5_CYPE1</name>
<dbReference type="AlphaFoldDB" id="W2S4R5"/>
<feature type="transmembrane region" description="Helical" evidence="2">
    <location>
        <begin position="207"/>
        <end position="231"/>
    </location>
</feature>
<feature type="transmembrane region" description="Helical" evidence="2">
    <location>
        <begin position="107"/>
        <end position="126"/>
    </location>
</feature>
<dbReference type="OrthoDB" id="419711at2759"/>
<dbReference type="VEuPathDB" id="FungiDB:HMPREF1541_02749"/>
<feature type="region of interest" description="Disordered" evidence="1">
    <location>
        <begin position="239"/>
        <end position="263"/>
    </location>
</feature>
<dbReference type="InParanoid" id="W2S4R5"/>
<dbReference type="eggNOG" id="ENOG502RZDB">
    <property type="taxonomic scope" value="Eukaryota"/>
</dbReference>
<protein>
    <recommendedName>
        <fullName evidence="5">FAR-17a/AIG1-like protein</fullName>
    </recommendedName>
</protein>
<keyword evidence="2" id="KW-0472">Membrane</keyword>
<keyword evidence="2" id="KW-1133">Transmembrane helix</keyword>
<feature type="transmembrane region" description="Helical" evidence="2">
    <location>
        <begin position="68"/>
        <end position="87"/>
    </location>
</feature>
<dbReference type="RefSeq" id="XP_008715326.1">
    <property type="nucleotide sequence ID" value="XM_008717104.1"/>
</dbReference>
<dbReference type="PANTHER" id="PTHR12242">
    <property type="entry name" value="OS02G0130600 PROTEIN-RELATED"/>
    <property type="match status" value="1"/>
</dbReference>
<gene>
    <name evidence="3" type="ORF">HMPREF1541_02749</name>
</gene>
<evidence type="ECO:0000313" key="3">
    <source>
        <dbReference type="EMBL" id="ETN43590.1"/>
    </source>
</evidence>